<gene>
    <name evidence="1" type="ORF">dnm_093460</name>
</gene>
<dbReference type="AlphaFoldDB" id="A0A975BWV3"/>
<dbReference type="GO" id="GO:0016075">
    <property type="term" value="P:rRNA catabolic process"/>
    <property type="evidence" value="ECO:0007669"/>
    <property type="project" value="TreeGrafter"/>
</dbReference>
<dbReference type="KEGG" id="dmm:dnm_093460"/>
<dbReference type="Gene3D" id="3.40.50.1010">
    <property type="entry name" value="5'-nuclease"/>
    <property type="match status" value="1"/>
</dbReference>
<name>A0A975BWV3_9BACT</name>
<dbReference type="EMBL" id="CP061800">
    <property type="protein sequence ID" value="QTA93245.1"/>
    <property type="molecule type" value="Genomic_DNA"/>
</dbReference>
<dbReference type="SUPFAM" id="SSF88723">
    <property type="entry name" value="PIN domain-like"/>
    <property type="match status" value="1"/>
</dbReference>
<dbReference type="GO" id="GO:0004521">
    <property type="term" value="F:RNA endonuclease activity"/>
    <property type="evidence" value="ECO:0007669"/>
    <property type="project" value="InterPro"/>
</dbReference>
<organism evidence="1 2">
    <name type="scientific">Desulfonema magnum</name>
    <dbReference type="NCBI Taxonomy" id="45655"/>
    <lineage>
        <taxon>Bacteria</taxon>
        <taxon>Pseudomonadati</taxon>
        <taxon>Thermodesulfobacteriota</taxon>
        <taxon>Desulfobacteria</taxon>
        <taxon>Desulfobacterales</taxon>
        <taxon>Desulfococcaceae</taxon>
        <taxon>Desulfonema</taxon>
    </lineage>
</organism>
<dbReference type="PANTHER" id="PTHR42188:SF1">
    <property type="entry name" value="23S RRNA-SPECIFIC ENDONUCLEASE VAPC20"/>
    <property type="match status" value="1"/>
</dbReference>
<evidence type="ECO:0000313" key="2">
    <source>
        <dbReference type="Proteomes" id="UP000663722"/>
    </source>
</evidence>
<dbReference type="InterPro" id="IPR039018">
    <property type="entry name" value="VapC20-like"/>
</dbReference>
<dbReference type="Proteomes" id="UP000663722">
    <property type="component" value="Chromosome"/>
</dbReference>
<dbReference type="PANTHER" id="PTHR42188">
    <property type="entry name" value="23S RRNA-SPECIFIC ENDONUCLEASE VAPC20"/>
    <property type="match status" value="1"/>
</dbReference>
<dbReference type="RefSeq" id="WP_207680277.1">
    <property type="nucleotide sequence ID" value="NZ_CP061800.1"/>
</dbReference>
<protein>
    <submittedName>
        <fullName evidence="1">PIN domain-containing protein</fullName>
    </submittedName>
</protein>
<keyword evidence="2" id="KW-1185">Reference proteome</keyword>
<dbReference type="InterPro" id="IPR029060">
    <property type="entry name" value="PIN-like_dom_sf"/>
</dbReference>
<reference evidence="1" key="1">
    <citation type="journal article" date="2021" name="Microb. Physiol.">
        <title>Proteogenomic Insights into the Physiology of Marine, Sulfate-Reducing, Filamentous Desulfonema limicola and Desulfonema magnum.</title>
        <authorList>
            <person name="Schnaars V."/>
            <person name="Wohlbrand L."/>
            <person name="Scheve S."/>
            <person name="Hinrichs C."/>
            <person name="Reinhardt R."/>
            <person name="Rabus R."/>
        </authorList>
    </citation>
    <scope>NUCLEOTIDE SEQUENCE</scope>
    <source>
        <strain evidence="1">4be13</strain>
    </source>
</reference>
<proteinExistence type="predicted"/>
<evidence type="ECO:0000313" key="1">
    <source>
        <dbReference type="EMBL" id="QTA93245.1"/>
    </source>
</evidence>
<accession>A0A975BWV3</accession>
<sequence length="124" mass="14517">MGNRRDVFHSQALKIRKELRQSRRNFVTTDAVLLEFGNAFSAVSLRPVAVKMIEAVRNSKKWRCVSTDETLMERGFRKFRQVRDKEWGLVDCISMIVSKDIGITELFTTDHHFEQAGFRILLKR</sequence>